<evidence type="ECO:0000256" key="8">
    <source>
        <dbReference type="SAM" id="MobiDB-lite"/>
    </source>
</evidence>
<evidence type="ECO:0000256" key="7">
    <source>
        <dbReference type="PROSITE-ProRule" id="PRU01379"/>
    </source>
</evidence>
<keyword evidence="3" id="KW-0645">Protease</keyword>
<keyword evidence="4" id="KW-0378">Hydrolase</keyword>
<feature type="domain" description="Peptidase M14" evidence="9">
    <location>
        <begin position="52"/>
        <end position="319"/>
    </location>
</feature>
<dbReference type="SUPFAM" id="SSF53187">
    <property type="entry name" value="Zn-dependent exopeptidases"/>
    <property type="match status" value="1"/>
</dbReference>
<dbReference type="GO" id="GO:0006508">
    <property type="term" value="P:proteolysis"/>
    <property type="evidence" value="ECO:0007669"/>
    <property type="project" value="UniProtKB-KW"/>
</dbReference>
<evidence type="ECO:0000259" key="9">
    <source>
        <dbReference type="PROSITE" id="PS52035"/>
    </source>
</evidence>
<comment type="cofactor">
    <cofactor evidence="1">
        <name>Zn(2+)</name>
        <dbReference type="ChEBI" id="CHEBI:29105"/>
    </cofactor>
</comment>
<comment type="similarity">
    <text evidence="2 7">Belongs to the peptidase M14 family.</text>
</comment>
<dbReference type="InterPro" id="IPR000834">
    <property type="entry name" value="Peptidase_M14"/>
</dbReference>
<dbReference type="AlphaFoldDB" id="A0ABD2N7S9"/>
<keyword evidence="11" id="KW-1185">Reference proteome</keyword>
<comment type="caution">
    <text evidence="10">The sequence shown here is derived from an EMBL/GenBank/DDBJ whole genome shotgun (WGS) entry which is preliminary data.</text>
</comment>
<evidence type="ECO:0000256" key="4">
    <source>
        <dbReference type="ARBA" id="ARBA00022801"/>
    </source>
</evidence>
<keyword evidence="5" id="KW-0862">Zinc</keyword>
<dbReference type="Gene3D" id="3.40.630.10">
    <property type="entry name" value="Zn peptidases"/>
    <property type="match status" value="1"/>
</dbReference>
<evidence type="ECO:0000256" key="1">
    <source>
        <dbReference type="ARBA" id="ARBA00001947"/>
    </source>
</evidence>
<evidence type="ECO:0000256" key="6">
    <source>
        <dbReference type="ARBA" id="ARBA00023049"/>
    </source>
</evidence>
<evidence type="ECO:0000256" key="5">
    <source>
        <dbReference type="ARBA" id="ARBA00022833"/>
    </source>
</evidence>
<dbReference type="Pfam" id="PF00246">
    <property type="entry name" value="Peptidase_M14"/>
    <property type="match status" value="1"/>
</dbReference>
<dbReference type="PANTHER" id="PTHR11705">
    <property type="entry name" value="PROTEASE FAMILY M14 CARBOXYPEPTIDASE A,B"/>
    <property type="match status" value="1"/>
</dbReference>
<evidence type="ECO:0000313" key="10">
    <source>
        <dbReference type="EMBL" id="KAL3274698.1"/>
    </source>
</evidence>
<protein>
    <recommendedName>
        <fullName evidence="9">Peptidase M14 domain-containing protein</fullName>
    </recommendedName>
</protein>
<dbReference type="EMBL" id="JABFTP020000062">
    <property type="protein sequence ID" value="KAL3274698.1"/>
    <property type="molecule type" value="Genomic_DNA"/>
</dbReference>
<evidence type="ECO:0000256" key="2">
    <source>
        <dbReference type="ARBA" id="ARBA00005988"/>
    </source>
</evidence>
<sequence>MSSTSCYDDSPTELSEAGSINQQMEDDEDDDNTIVITQTKIVARRYEIWHEKFLCYKEILDYLMKMGQMYKHKMSIERLGYSKEEKPICLVKIHSEKSRRYSMSVMIEAGSNGKEKMTVSSALYLVEYLVKNNNKLLVEYLIIPCLNPDGYDKCMNSKKITKKEEDEIDLSRSFPKCKNTEYMNISELLAAPPETSQNCLILMKVIEKYKTSVKLFISLQASESSITYPLDFYFKDVFDFAVACKKAMGWNTLDLKPIVPIPPEKNGTAVEHVIKNYHDNIKFAYILNVHNKCFVPEEKFIMAKGEQTSSGILTLSKRVYRYYFRQRTRYNVKTVVKLLDTTE</sequence>
<accession>A0ABD2N7S9</accession>
<comment type="caution">
    <text evidence="7">Lacks conserved residue(s) required for the propagation of feature annotation.</text>
</comment>
<organism evidence="10 11">
    <name type="scientific">Cryptolaemus montrouzieri</name>
    <dbReference type="NCBI Taxonomy" id="559131"/>
    <lineage>
        <taxon>Eukaryota</taxon>
        <taxon>Metazoa</taxon>
        <taxon>Ecdysozoa</taxon>
        <taxon>Arthropoda</taxon>
        <taxon>Hexapoda</taxon>
        <taxon>Insecta</taxon>
        <taxon>Pterygota</taxon>
        <taxon>Neoptera</taxon>
        <taxon>Endopterygota</taxon>
        <taxon>Coleoptera</taxon>
        <taxon>Polyphaga</taxon>
        <taxon>Cucujiformia</taxon>
        <taxon>Coccinelloidea</taxon>
        <taxon>Coccinellidae</taxon>
        <taxon>Scymninae</taxon>
        <taxon>Scymnini</taxon>
        <taxon>Cryptolaemus</taxon>
    </lineage>
</organism>
<dbReference type="GO" id="GO:0008237">
    <property type="term" value="F:metallopeptidase activity"/>
    <property type="evidence" value="ECO:0007669"/>
    <property type="project" value="UniProtKB-KW"/>
</dbReference>
<gene>
    <name evidence="10" type="ORF">HHI36_016075</name>
</gene>
<keyword evidence="6" id="KW-0482">Metalloprotease</keyword>
<dbReference type="SMART" id="SM00631">
    <property type="entry name" value="Zn_pept"/>
    <property type="match status" value="1"/>
</dbReference>
<dbReference type="PROSITE" id="PS52035">
    <property type="entry name" value="PEPTIDASE_M14"/>
    <property type="match status" value="1"/>
</dbReference>
<evidence type="ECO:0000313" key="11">
    <source>
        <dbReference type="Proteomes" id="UP001516400"/>
    </source>
</evidence>
<reference evidence="10 11" key="1">
    <citation type="journal article" date="2021" name="BMC Biol.">
        <title>Horizontally acquired antibacterial genes associated with adaptive radiation of ladybird beetles.</title>
        <authorList>
            <person name="Li H.S."/>
            <person name="Tang X.F."/>
            <person name="Huang Y.H."/>
            <person name="Xu Z.Y."/>
            <person name="Chen M.L."/>
            <person name="Du X.Y."/>
            <person name="Qiu B.Y."/>
            <person name="Chen P.T."/>
            <person name="Zhang W."/>
            <person name="Slipinski A."/>
            <person name="Escalona H.E."/>
            <person name="Waterhouse R.M."/>
            <person name="Zwick A."/>
            <person name="Pang H."/>
        </authorList>
    </citation>
    <scope>NUCLEOTIDE SEQUENCE [LARGE SCALE GENOMIC DNA]</scope>
    <source>
        <strain evidence="10">SYSU2018</strain>
    </source>
</reference>
<dbReference type="PANTHER" id="PTHR11705:SF143">
    <property type="entry name" value="SLL0236 PROTEIN"/>
    <property type="match status" value="1"/>
</dbReference>
<feature type="region of interest" description="Disordered" evidence="8">
    <location>
        <begin position="1"/>
        <end position="31"/>
    </location>
</feature>
<name>A0ABD2N7S9_9CUCU</name>
<proteinExistence type="inferred from homology"/>
<dbReference type="Proteomes" id="UP001516400">
    <property type="component" value="Unassembled WGS sequence"/>
</dbReference>
<evidence type="ECO:0000256" key="3">
    <source>
        <dbReference type="ARBA" id="ARBA00022670"/>
    </source>
</evidence>